<gene>
    <name evidence="1" type="ORF">CINTURNW_2823</name>
</gene>
<name>U2N2J4_9CLOT</name>
<keyword evidence="2" id="KW-1185">Reference proteome</keyword>
<dbReference type="Proteomes" id="UP000016721">
    <property type="component" value="Unassembled WGS sequence"/>
</dbReference>
<reference evidence="1 2" key="1">
    <citation type="journal article" date="2013" name="Genome Announc.">
        <title>Draft Genome Sequence of the Hydrogen- and Ethanol-Producing Bacterium Clostridium intestinale Strain URNW.</title>
        <authorList>
            <person name="Lal S."/>
            <person name="Ramachandran U."/>
            <person name="Zhang X."/>
            <person name="Sparling R."/>
            <person name="Levin D.B."/>
        </authorList>
    </citation>
    <scope>NUCLEOTIDE SEQUENCE [LARGE SCALE GENOMIC DNA]</scope>
    <source>
        <strain evidence="1 2">URNW</strain>
    </source>
</reference>
<dbReference type="HOGENOM" id="CLU_130920_0_0_9"/>
<comment type="caution">
    <text evidence="1">The sequence shown here is derived from an EMBL/GenBank/DDBJ whole genome shotgun (WGS) entry which is preliminary data.</text>
</comment>
<accession>U2N2J4</accession>
<protein>
    <submittedName>
        <fullName evidence="1">Uncharacterized protein</fullName>
    </submittedName>
</protein>
<dbReference type="PATRIC" id="fig|1294142.3.peg.2930"/>
<sequence>MEKIFQDENKNYSFDFTDAEEVLEPHNISQKTTMLADVDFVLDTKDKIIFLEYKNASTKNANNPSAFKEKILGKDNKAKFYENISKKFYSSLFIIWACNKNDEEKDIEYLLLIEHPEIDGKIRRILRNKIAKQLPFKLLAEKEVKRKILSEFKVINIEEWHSIYPEFKITEI</sequence>
<dbReference type="AlphaFoldDB" id="U2N2J4"/>
<evidence type="ECO:0000313" key="1">
    <source>
        <dbReference type="EMBL" id="ERK29732.1"/>
    </source>
</evidence>
<organism evidence="1 2">
    <name type="scientific">Clostridium intestinale URNW</name>
    <dbReference type="NCBI Taxonomy" id="1294142"/>
    <lineage>
        <taxon>Bacteria</taxon>
        <taxon>Bacillati</taxon>
        <taxon>Bacillota</taxon>
        <taxon>Clostridia</taxon>
        <taxon>Eubacteriales</taxon>
        <taxon>Clostridiaceae</taxon>
        <taxon>Clostridium</taxon>
    </lineage>
</organism>
<dbReference type="RefSeq" id="WP_021802805.1">
    <property type="nucleotide sequence ID" value="NZ_KI273145.1"/>
</dbReference>
<dbReference type="EMBL" id="APJA01000014">
    <property type="protein sequence ID" value="ERK29732.1"/>
    <property type="molecule type" value="Genomic_DNA"/>
</dbReference>
<dbReference type="eggNOG" id="ENOG5032TI9">
    <property type="taxonomic scope" value="Bacteria"/>
</dbReference>
<dbReference type="STRING" id="1294142.CINTURNW_2823"/>
<proteinExistence type="predicted"/>
<dbReference type="OrthoDB" id="2054568at2"/>
<evidence type="ECO:0000313" key="2">
    <source>
        <dbReference type="Proteomes" id="UP000016721"/>
    </source>
</evidence>